<dbReference type="Proteomes" id="UP000600600">
    <property type="component" value="Unassembled WGS sequence"/>
</dbReference>
<comment type="similarity">
    <text evidence="1">Belongs to the transferase hexapeptide repeat family.</text>
</comment>
<dbReference type="PANTHER" id="PTHR43300:SF11">
    <property type="entry name" value="ACETYLTRANSFERASE RV3034C-RELATED"/>
    <property type="match status" value="1"/>
</dbReference>
<dbReference type="RefSeq" id="WP_186968571.1">
    <property type="nucleotide sequence ID" value="NZ_JACOOE010000019.1"/>
</dbReference>
<dbReference type="InterPro" id="IPR011004">
    <property type="entry name" value="Trimer_LpxA-like_sf"/>
</dbReference>
<evidence type="ECO:0000313" key="2">
    <source>
        <dbReference type="EMBL" id="MBC5607328.1"/>
    </source>
</evidence>
<evidence type="ECO:0000313" key="3">
    <source>
        <dbReference type="Proteomes" id="UP000600600"/>
    </source>
</evidence>
<evidence type="ECO:0008006" key="4">
    <source>
        <dbReference type="Google" id="ProtNLM"/>
    </source>
</evidence>
<comment type="caution">
    <text evidence="2">The sequence shown here is derived from an EMBL/GenBank/DDBJ whole genome shotgun (WGS) entry which is preliminary data.</text>
</comment>
<protein>
    <recommendedName>
        <fullName evidence="4">Transferase</fullName>
    </recommendedName>
</protein>
<accession>A0ABR7CHX1</accession>
<dbReference type="InterPro" id="IPR050179">
    <property type="entry name" value="Trans_hexapeptide_repeat"/>
</dbReference>
<organism evidence="2 3">
    <name type="scientific">Bacteroides difficilis</name>
    <dbReference type="NCBI Taxonomy" id="2763021"/>
    <lineage>
        <taxon>Bacteria</taxon>
        <taxon>Pseudomonadati</taxon>
        <taxon>Bacteroidota</taxon>
        <taxon>Bacteroidia</taxon>
        <taxon>Bacteroidales</taxon>
        <taxon>Bacteroidaceae</taxon>
        <taxon>Bacteroides</taxon>
    </lineage>
</organism>
<dbReference type="PANTHER" id="PTHR43300">
    <property type="entry name" value="ACETYLTRANSFERASE"/>
    <property type="match status" value="1"/>
</dbReference>
<reference evidence="2 3" key="1">
    <citation type="submission" date="2020-08" db="EMBL/GenBank/DDBJ databases">
        <title>Genome public.</title>
        <authorList>
            <person name="Liu C."/>
            <person name="Sun Q."/>
        </authorList>
    </citation>
    <scope>NUCLEOTIDE SEQUENCE [LARGE SCALE GENOMIC DNA]</scope>
    <source>
        <strain evidence="2 3">M27</strain>
    </source>
</reference>
<proteinExistence type="inferred from homology"/>
<dbReference type="EMBL" id="JACOOE010000019">
    <property type="protein sequence ID" value="MBC5607328.1"/>
    <property type="molecule type" value="Genomic_DNA"/>
</dbReference>
<evidence type="ECO:0000256" key="1">
    <source>
        <dbReference type="ARBA" id="ARBA00007274"/>
    </source>
</evidence>
<name>A0ABR7CHX1_9BACE</name>
<sequence length="273" mass="31108">MNIRKVILSPWYLFRKCQAGLNIYKTCLLNYKFLPWKQACRFPIHVYGKLHLSGDFGKILIESENLQAGMITFGANFSQFEATQGITLLDVSGVIRFQGYCRIGHKCTLSVQPSAEIFVGNGCRLSNGVKIKVYKYIEIQPFVAITSECQVFDTNFHYMRDTVTGLVQPLSKPVVIGRCSWVGNRTTIMKGSVLPPYTIVSSNSLVTRDYSNLGSYCIIGGMPAKLLKEHVTRVYEWDLYSKLDEHFAHSDEPYQTYTGTINEEEYIEKAYFH</sequence>
<dbReference type="Gene3D" id="2.160.10.10">
    <property type="entry name" value="Hexapeptide repeat proteins"/>
    <property type="match status" value="1"/>
</dbReference>
<dbReference type="SUPFAM" id="SSF51161">
    <property type="entry name" value="Trimeric LpxA-like enzymes"/>
    <property type="match status" value="1"/>
</dbReference>
<keyword evidence="3" id="KW-1185">Reference proteome</keyword>
<gene>
    <name evidence="2" type="ORF">H8S67_22080</name>
</gene>